<dbReference type="SUPFAM" id="SSF52743">
    <property type="entry name" value="Subtilisin-like"/>
    <property type="match status" value="1"/>
</dbReference>
<feature type="domain" description="Dystroglycan-type cadherin-like" evidence="13">
    <location>
        <begin position="2941"/>
        <end position="3038"/>
    </location>
</feature>
<dbReference type="SUPFAM" id="SSF49313">
    <property type="entry name" value="Cadherin-like"/>
    <property type="match status" value="1"/>
</dbReference>
<dbReference type="InterPro" id="IPR032812">
    <property type="entry name" value="SbsA_Ig"/>
</dbReference>
<dbReference type="Pfam" id="PF07705">
    <property type="entry name" value="CARDB"/>
    <property type="match status" value="1"/>
</dbReference>
<dbReference type="SUPFAM" id="SSF141072">
    <property type="entry name" value="CalX-like"/>
    <property type="match status" value="1"/>
</dbReference>
<dbReference type="GO" id="GO:0005576">
    <property type="term" value="C:extracellular region"/>
    <property type="evidence" value="ECO:0007669"/>
    <property type="project" value="UniProtKB-SubCell"/>
</dbReference>
<dbReference type="InterPro" id="IPR036852">
    <property type="entry name" value="Peptidase_S8/S53_dom_sf"/>
</dbReference>
<sequence length="3314" mass="353986">MSPRQVNLNSSDTTEATVPNTVIIPVGQTSATFTITGVSDGINDGSQTININASADGLNSGSDSLEVTDINVPDLSVTQLQGIQPTYTGKQSQFTYTIANNGIISASGSWKDRVYLSTDNKLDANDTLLGEFGLGSTENPANLLPGTSYNRTVTYFASRTPGQYYLIGVTDSENTINEGVNIGENNNTTITPLTITPAYRATVYTDTETAIAGNPITLRGTALSNSDNSPVAFEFVKVRVENKGNIREFDAFTDANGNFVRQFSPLTGEAGNYKINAYFPGFSQEDSAAEDQFTLLGMRFEQNDQFLTQVSQRITEGTTFNGSVKLQNLSNIELSGLTANINGAPSDWTVNLTPEKTTLSGNEEITVNYSINVPNDNWSYYNFSVGLSSNEGVTANLPVRVDVAQLLPRLVADTSRLQASMLRGGQSLVEFTVSNQGEIASGELDILLPEASWLKLASPVTLPSLNPGESTKVSLLLQPSATQELTVYNGNVVISGDEASLSLPFDFRAVSEAKGNLNINVVDELFFFAEGSPRLENATVTLLDPFTGRVIFSEQDADGVLSKTDLAEGYYTLRVTANNHDTYQQNIFIGAGETEDIQAFLSRQTVKYTWTVTPTEIEDRYTISVQSTFETDVPIPVVVIDPPLIDLKDLQVVGQVTQINMTVTNHGLITANDIKLNFGTHPFYKIEPLLGEIDNLAAKSSLTIPVRVTRINDFSNPGGGGTGGGTGGGDVDPDTPVPCSISGSLQWSYPCGPNNVTRGSAIAVSNVEGNCPPSLPSIGGGGGGGGGGGIFSPTPIITNINPCNTNPQPNPPCDVNRLDVFNAVAGCVIDLIGVFTQLPKLDDWRNLASCLKDTIGLYTENRPTYFDETKALYGCLKSLGEVAKKINKPLGAFLVGFSCALEIGDSLRCLLISSNTQSQSQIAFETTFQNSNAIIGSNPLLELLEKMEDVYARLQKIVDFHLYLFDSSAWLNETIETKDFGNWIDAFFLRTEELTDNGFKLSSTEVNELINISQSLEINTADINRFVERWNRSIDYWNAGITNASEVPNGQNTDFLDLDVWQSKLKIAEQEMQISVSRGFEDIFAEAEQIAQGIFSEIERLSRNFGSFSMSSLEAESEEIQAENASVCAQVTIKIDQEAVMTRAAFLGSLEIENGNATNLENLSVILQIKDENGNIVNDLFGITSPILSNITAVDGTGILTGDNPNTPQDEGIGSAQWTFIPTNLAAPEIPTQYTIGGTLSYLENGTTVTVPLLSTPITVFPQAELYLDYFHQRDVFADDPFTEDIIETSVPYSLAVLVRNEGKGDAKNLKITSGQPKIIENEKGLLIDFQIIGSEVNGQGVSPSLTVNFGDIQAGKTAVADWLLKSSLQGKFIDYKATFEHTNSLGKAELSLIKEVKIHELIHQVQVNHPNPDSLPDFLVNDTFDAEFTPDTLYFSSGGTAPVNAVKNATIDTPATLNDLTVQITATVDNGWTYFRLDEPSNSQLDLAKILRSDGTEISLENIWTTDRTFPATGRPIYENILHFLDNNATAGTKIYTVVYTPGGPTVTDIIDVSPDPIATAVNAITVDFSEAIKANTFDYNDLSLTLNGGSNLINSTISIFALSPTRYQITGLNTLTNNDGDYTLTVNASGIQDTTGKLGTGFLTETWLKIATGNADTTPPIVTDVVDLLIAPRNQPVPSLTVTFSEKIDLSTFTWQDIILTRNNGTNLINNTVTISAINDTTYRINNLTALTLTDGTYTLSVNGSGIQDLSGNSGTGIQSETWVMDTIAPTAPTNINVTNTLTALGANLAPLQEFVTLTVSGQRRINTTNPNISGELGETGLKVFFYDKTTNTLLQQATVTGTQFNSNVQLPSPGARELEIRVQDAAGNTTNTTLSLFADVTKPVLTQFLNVPTSTPNPVNSIDVQFSETIDLSTFDKSDISLTRDGVTLTLPNTVTVDYISGTTYRINGLDTLTNTPGIYNLRVDATTIQDNAGNSGDAPKTATFSITPPATPGITLTQTGGNTSITEGGNTDSYSLVLKTQPTADVTITLTGNSQITLNQTTFTFNSTNWNTPQTVIVTAVNDTVTEGNHTAIINHSVTSSDTNYNGLTVPNVNVGIQDNDAEIKGNIWNDIDGNAVNNNEANLSGWTVYLDSNGNNQLDNGETSTQTDANGNYQFTNLRPGTYNVAQIVQEGWKQTYPIFTISTTGANIPLSIPTLDLISPFSEGQTQLNFSAANYTVQEDGTAITEIIVTRTGDITNSVGATLSFIDGTAKGCGCAASSINNEVSKVITVQNAILNNPNAIKIRNDDKVEGDEDFTIQLTNPTNGAIIGNQGTANITILDDESPSNTPTNPPVTNTNTTPSTPLNSNAISLIYLDDFWTDSRFSDIKGQGQSIVIIDTGADLNHPLFGPDTDNNGIADRIIYQYDFADNDGDAGDRNNHGSHITSIAAQIAPEANLIILKVFKDNGSGYFADLEEALQWVNQNSLAYNIKSVNLSLGDSQNWTTEVPRYGIGDELTAIASQNILIAAAAGNSFYTFNSTPGLAYPAIDPNVISVGAVWADDFGSRTFGNGAVDYSTAADRIASFSQRHPLLDVFAPGILITGANATGGTISMGGTSQATPYISAIATLSQQIAQTYLGRELTLTEFSTLLDTTSDLIIDGDDENDNVINTGNSYPRINVLSLAEAILNLNNNSNGSNTGNTGNNGTNDPLYIPDNTVSLVHTVTLTAGQILTNIDFGNQLLPTNQPPTLININKTGNEDNAIAFTLTDFTSAFNDPDGNNLTKIQITSLPNNGTLNIGNTAISLNQEIAIAEINNLTFVPNTNFNGNISFNWNGFEGTVYATNFATVNITVNAVDDLPVINQAIANLTVNEDAANTVIDLTNVFSDVDGDVIIKSVFANNNQGLVTATINNNQLTIDYLDNQFGTANITIRGTSNGQFVDNIFNVVINPVNDAPVVQNAIAPQTATEGQPFTFTIPETTFSDVDDVILSYTLADGTLLPQGISFDAATLTFSGTPNDLASGNYDITVTAMDSVGESASDTFTLKVINTINGTANSETLKGTNSNDNINAGAGNDTVYGGAGNDTIYGGAGDDVIDGGTGIDQLVGGTEDDTYIVNSRRDVVVENPGEGQDTVKSSVTHTLTTNVEDLILTRTGNINGTGNTLNNTITGNSGNNRLKGLSGNDTLKGEGGNDTLVGGAGDDILTGGDGADQFIFGSWAKFASSAFGVDILTDFVKGIDKIALSKTSFKSLTSAVGGNLNASEFALINNALNELTVVGSSSAKMVYNQVTGNLFYNQNGATTGLGNGGQFAKLNLDVTGIIDETDFLIQA</sequence>
<dbReference type="InterPro" id="IPR014755">
    <property type="entry name" value="Cu-Rt/internalin_Ig-like"/>
</dbReference>
<dbReference type="SUPFAM" id="SSF49478">
    <property type="entry name" value="Cna protein B-type domain"/>
    <property type="match status" value="1"/>
</dbReference>
<evidence type="ECO:0000256" key="7">
    <source>
        <dbReference type="ARBA" id="ARBA00022801"/>
    </source>
</evidence>
<dbReference type="InterPro" id="IPR006644">
    <property type="entry name" value="Cadg"/>
</dbReference>
<evidence type="ECO:0000313" key="15">
    <source>
        <dbReference type="Proteomes" id="UP000287247"/>
    </source>
</evidence>
<keyword evidence="7 10" id="KW-0378">Hydrolase</keyword>
<dbReference type="Gene3D" id="2.60.40.10">
    <property type="entry name" value="Immunoglobulins"/>
    <property type="match status" value="3"/>
</dbReference>
<comment type="subcellular location">
    <subcellularLocation>
        <location evidence="1">Secreted</location>
    </subcellularLocation>
</comment>
<dbReference type="InterPro" id="IPR018511">
    <property type="entry name" value="Hemolysin-typ_Ca-bd_CS"/>
</dbReference>
<dbReference type="PRINTS" id="PR00313">
    <property type="entry name" value="CABNDNGRPT"/>
</dbReference>
<dbReference type="InterPro" id="IPR001343">
    <property type="entry name" value="Hemolysn_Ca-bd"/>
</dbReference>
<evidence type="ECO:0000256" key="3">
    <source>
        <dbReference type="ARBA" id="ARBA00022525"/>
    </source>
</evidence>
<keyword evidence="8 10" id="KW-0720">Serine protease</keyword>
<dbReference type="Gene3D" id="2.60.40.2030">
    <property type="match status" value="1"/>
</dbReference>
<dbReference type="PANTHER" id="PTHR43399">
    <property type="entry name" value="SUBTILISIN-RELATED"/>
    <property type="match status" value="1"/>
</dbReference>
<dbReference type="PANTHER" id="PTHR43399:SF4">
    <property type="entry name" value="CELL WALL-ASSOCIATED PROTEASE"/>
    <property type="match status" value="1"/>
</dbReference>
<dbReference type="Pfam" id="PF03160">
    <property type="entry name" value="Calx-beta"/>
    <property type="match status" value="1"/>
</dbReference>
<feature type="active site" description="Charge relay system" evidence="10">
    <location>
        <position position="2425"/>
    </location>
</feature>
<dbReference type="GO" id="GO:0006508">
    <property type="term" value="P:proteolysis"/>
    <property type="evidence" value="ECO:0007669"/>
    <property type="project" value="UniProtKB-KW"/>
</dbReference>
<organism evidence="14 15">
    <name type="scientific">Aphanothece sacrum FPU1</name>
    <dbReference type="NCBI Taxonomy" id="1920663"/>
    <lineage>
        <taxon>Bacteria</taxon>
        <taxon>Bacillati</taxon>
        <taxon>Cyanobacteriota</taxon>
        <taxon>Cyanophyceae</taxon>
        <taxon>Oscillatoriophycideae</taxon>
        <taxon>Chroococcales</taxon>
        <taxon>Aphanothecaceae</taxon>
        <taxon>Aphanothece</taxon>
    </lineage>
</organism>
<keyword evidence="6" id="KW-0677">Repeat</keyword>
<dbReference type="SUPFAM" id="SSF51120">
    <property type="entry name" value="beta-Roll"/>
    <property type="match status" value="1"/>
</dbReference>
<evidence type="ECO:0000259" key="13">
    <source>
        <dbReference type="SMART" id="SM00736"/>
    </source>
</evidence>
<dbReference type="Gene3D" id="2.60.40.1220">
    <property type="match status" value="2"/>
</dbReference>
<dbReference type="Pfam" id="PF00082">
    <property type="entry name" value="Peptidase_S8"/>
    <property type="match status" value="1"/>
</dbReference>
<keyword evidence="15" id="KW-1185">Reference proteome</keyword>
<feature type="active site" description="Charge relay system" evidence="10">
    <location>
        <position position="2602"/>
    </location>
</feature>
<keyword evidence="4 10" id="KW-0645">Protease</keyword>
<dbReference type="EMBL" id="BDQK01000001">
    <property type="protein sequence ID" value="GBF78819.1"/>
    <property type="molecule type" value="Genomic_DNA"/>
</dbReference>
<keyword evidence="3" id="KW-0964">Secreted</keyword>
<dbReference type="InterPro" id="IPR015919">
    <property type="entry name" value="Cadherin-like_sf"/>
</dbReference>
<evidence type="ECO:0000313" key="14">
    <source>
        <dbReference type="EMBL" id="GBF78819.1"/>
    </source>
</evidence>
<dbReference type="Gene3D" id="2.150.10.10">
    <property type="entry name" value="Serralysin-like metalloprotease, C-terminal"/>
    <property type="match status" value="1"/>
</dbReference>
<dbReference type="InterPro" id="IPR000209">
    <property type="entry name" value="Peptidase_S8/S53_dom"/>
</dbReference>
<dbReference type="SMART" id="SM00736">
    <property type="entry name" value="CADG"/>
    <property type="match status" value="1"/>
</dbReference>
<accession>A0A401IC48</accession>
<dbReference type="SMART" id="SM00089">
    <property type="entry name" value="PKD"/>
    <property type="match status" value="1"/>
</dbReference>
<keyword evidence="9" id="KW-0106">Calcium</keyword>
<dbReference type="GO" id="GO:0007154">
    <property type="term" value="P:cell communication"/>
    <property type="evidence" value="ECO:0007669"/>
    <property type="project" value="InterPro"/>
</dbReference>
<dbReference type="InterPro" id="IPR022409">
    <property type="entry name" value="PKD/Chitinase_dom"/>
</dbReference>
<dbReference type="RefSeq" id="WP_124969868.1">
    <property type="nucleotide sequence ID" value="NZ_BDQK01000001.1"/>
</dbReference>
<dbReference type="InterPro" id="IPR003644">
    <property type="entry name" value="Calx_beta"/>
</dbReference>
<gene>
    <name evidence="14" type="ORF">AsFPU1_0209</name>
</gene>
<evidence type="ECO:0000256" key="11">
    <source>
        <dbReference type="SAM" id="MobiDB-lite"/>
    </source>
</evidence>
<dbReference type="GO" id="GO:0004252">
    <property type="term" value="F:serine-type endopeptidase activity"/>
    <property type="evidence" value="ECO:0007669"/>
    <property type="project" value="UniProtKB-UniRule"/>
</dbReference>
<dbReference type="InterPro" id="IPR023828">
    <property type="entry name" value="Peptidase_S8_Ser-AS"/>
</dbReference>
<dbReference type="PROSITE" id="PS51892">
    <property type="entry name" value="SUBTILASE"/>
    <property type="match status" value="1"/>
</dbReference>
<feature type="domain" description="PKD/Chitinase" evidence="12">
    <location>
        <begin position="2942"/>
        <end position="3034"/>
    </location>
</feature>
<evidence type="ECO:0000256" key="1">
    <source>
        <dbReference type="ARBA" id="ARBA00004613"/>
    </source>
</evidence>
<dbReference type="Pfam" id="PF05345">
    <property type="entry name" value="He_PIG"/>
    <property type="match status" value="1"/>
</dbReference>
<comment type="similarity">
    <text evidence="2 10">Belongs to the peptidase S8 family.</text>
</comment>
<dbReference type="InterPro" id="IPR038081">
    <property type="entry name" value="CalX-like_sf"/>
</dbReference>
<protein>
    <submittedName>
        <fullName evidence="14">Peptidase</fullName>
    </submittedName>
</protein>
<name>A0A401IC48_APHSA</name>
<evidence type="ECO:0000256" key="10">
    <source>
        <dbReference type="PROSITE-ProRule" id="PRU01240"/>
    </source>
</evidence>
<dbReference type="PROSITE" id="PS00330">
    <property type="entry name" value="HEMOLYSIN_CALCIUM"/>
    <property type="match status" value="4"/>
</dbReference>
<dbReference type="InterPro" id="IPR013783">
    <property type="entry name" value="Ig-like_fold"/>
</dbReference>
<dbReference type="InterPro" id="IPR011049">
    <property type="entry name" value="Serralysin-like_metalloprot_C"/>
</dbReference>
<evidence type="ECO:0000256" key="5">
    <source>
        <dbReference type="ARBA" id="ARBA00022729"/>
    </source>
</evidence>
<feature type="active site" description="Charge relay system" evidence="10">
    <location>
        <position position="2383"/>
    </location>
</feature>
<feature type="region of interest" description="Disordered" evidence="11">
    <location>
        <begin position="713"/>
        <end position="735"/>
    </location>
</feature>
<dbReference type="GO" id="GO:0016020">
    <property type="term" value="C:membrane"/>
    <property type="evidence" value="ECO:0007669"/>
    <property type="project" value="InterPro"/>
</dbReference>
<dbReference type="PROSITE" id="PS00138">
    <property type="entry name" value="SUBTILASE_SER"/>
    <property type="match status" value="1"/>
</dbReference>
<feature type="region of interest" description="Disordered" evidence="11">
    <location>
        <begin position="2328"/>
        <end position="2347"/>
    </location>
</feature>
<evidence type="ECO:0000256" key="2">
    <source>
        <dbReference type="ARBA" id="ARBA00011073"/>
    </source>
</evidence>
<dbReference type="Pfam" id="PF00353">
    <property type="entry name" value="HemolysinCabind"/>
    <property type="match status" value="3"/>
</dbReference>
<dbReference type="GO" id="GO:0005509">
    <property type="term" value="F:calcium ion binding"/>
    <property type="evidence" value="ECO:0007669"/>
    <property type="project" value="InterPro"/>
</dbReference>
<evidence type="ECO:0000259" key="12">
    <source>
        <dbReference type="SMART" id="SM00089"/>
    </source>
</evidence>
<dbReference type="Pfam" id="PF13205">
    <property type="entry name" value="Big_5"/>
    <property type="match status" value="1"/>
</dbReference>
<keyword evidence="5" id="KW-0732">Signal</keyword>
<feature type="compositionally biased region" description="Low complexity" evidence="11">
    <location>
        <begin position="2330"/>
        <end position="2347"/>
    </location>
</feature>
<feature type="compositionally biased region" description="Gly residues" evidence="11">
    <location>
        <begin position="717"/>
        <end position="730"/>
    </location>
</feature>
<dbReference type="Gene3D" id="3.40.50.200">
    <property type="entry name" value="Peptidase S8/S53 domain"/>
    <property type="match status" value="1"/>
</dbReference>
<dbReference type="InterPro" id="IPR051048">
    <property type="entry name" value="Peptidase_S8/S53_subtilisin"/>
</dbReference>
<dbReference type="InterPro" id="IPR033764">
    <property type="entry name" value="Sdr_B"/>
</dbReference>
<dbReference type="OrthoDB" id="427335at2"/>
<dbReference type="SUPFAM" id="SSF117074">
    <property type="entry name" value="Hypothetical protein PA1324"/>
    <property type="match status" value="1"/>
</dbReference>
<comment type="caution">
    <text evidence="14">The sequence shown here is derived from an EMBL/GenBank/DDBJ whole genome shotgun (WGS) entry which is preliminary data.</text>
</comment>
<dbReference type="PRINTS" id="PR00723">
    <property type="entry name" value="SUBTILISIN"/>
</dbReference>
<proteinExistence type="inferred from homology"/>
<evidence type="ECO:0000256" key="6">
    <source>
        <dbReference type="ARBA" id="ARBA00022737"/>
    </source>
</evidence>
<evidence type="ECO:0000256" key="8">
    <source>
        <dbReference type="ARBA" id="ARBA00022825"/>
    </source>
</evidence>
<dbReference type="InterPro" id="IPR015500">
    <property type="entry name" value="Peptidase_S8_subtilisin-rel"/>
</dbReference>
<evidence type="ECO:0000256" key="4">
    <source>
        <dbReference type="ARBA" id="ARBA00022670"/>
    </source>
</evidence>
<reference evidence="15" key="1">
    <citation type="submission" date="2017-05" db="EMBL/GenBank/DDBJ databases">
        <title>Physiological properties and genetic analysis related to exopolysaccharide production of fresh-water unicellular cyanobacterium Aphanothece sacrum, Suizenji Nori, that has been cultured as a food source in Japan.</title>
        <authorList>
            <person name="Kanesaki Y."/>
            <person name="Yoshikawa S."/>
            <person name="Ohki K."/>
        </authorList>
    </citation>
    <scope>NUCLEOTIDE SEQUENCE [LARGE SCALE GENOMIC DNA]</scope>
    <source>
        <strain evidence="15">FPU1</strain>
    </source>
</reference>
<dbReference type="InterPro" id="IPR011635">
    <property type="entry name" value="CARDB"/>
</dbReference>
<evidence type="ECO:0000256" key="9">
    <source>
        <dbReference type="ARBA" id="ARBA00022837"/>
    </source>
</evidence>
<dbReference type="Proteomes" id="UP000287247">
    <property type="component" value="Unassembled WGS sequence"/>
</dbReference>
<dbReference type="Pfam" id="PF17210">
    <property type="entry name" value="SdrD_B"/>
    <property type="match status" value="1"/>
</dbReference>